<gene>
    <name evidence="2" type="ORF">BTUL_0058g00520</name>
</gene>
<evidence type="ECO:0000259" key="1">
    <source>
        <dbReference type="Pfam" id="PF06985"/>
    </source>
</evidence>
<evidence type="ECO:0000313" key="2">
    <source>
        <dbReference type="EMBL" id="TGO14127.1"/>
    </source>
</evidence>
<dbReference type="EMBL" id="PQXH01000058">
    <property type="protein sequence ID" value="TGO14127.1"/>
    <property type="molecule type" value="Genomic_DNA"/>
</dbReference>
<dbReference type="InterPro" id="IPR010730">
    <property type="entry name" value="HET"/>
</dbReference>
<dbReference type="Proteomes" id="UP000297777">
    <property type="component" value="Unassembled WGS sequence"/>
</dbReference>
<dbReference type="PANTHER" id="PTHR24148">
    <property type="entry name" value="ANKYRIN REPEAT DOMAIN-CONTAINING PROTEIN 39 HOMOLOG-RELATED"/>
    <property type="match status" value="1"/>
</dbReference>
<reference evidence="2 3" key="1">
    <citation type="submission" date="2017-12" db="EMBL/GenBank/DDBJ databases">
        <title>Comparative genomics of Botrytis spp.</title>
        <authorList>
            <person name="Valero-Jimenez C.A."/>
            <person name="Tapia P."/>
            <person name="Veloso J."/>
            <person name="Silva-Moreno E."/>
            <person name="Staats M."/>
            <person name="Valdes J.H."/>
            <person name="Van Kan J.A.L."/>
        </authorList>
    </citation>
    <scope>NUCLEOTIDE SEQUENCE [LARGE SCALE GENOMIC DNA]</scope>
    <source>
        <strain evidence="2 3">Bt9001</strain>
    </source>
</reference>
<organism evidence="2 3">
    <name type="scientific">Botrytis tulipae</name>
    <dbReference type="NCBI Taxonomy" id="87230"/>
    <lineage>
        <taxon>Eukaryota</taxon>
        <taxon>Fungi</taxon>
        <taxon>Dikarya</taxon>
        <taxon>Ascomycota</taxon>
        <taxon>Pezizomycotina</taxon>
        <taxon>Leotiomycetes</taxon>
        <taxon>Helotiales</taxon>
        <taxon>Sclerotiniaceae</taxon>
        <taxon>Botrytis</taxon>
    </lineage>
</organism>
<dbReference type="Pfam" id="PF06985">
    <property type="entry name" value="HET"/>
    <property type="match status" value="1"/>
</dbReference>
<comment type="caution">
    <text evidence="2">The sequence shown here is derived from an EMBL/GenBank/DDBJ whole genome shotgun (WGS) entry which is preliminary data.</text>
</comment>
<name>A0A4Z1EZ62_9HELO</name>
<proteinExistence type="predicted"/>
<evidence type="ECO:0000313" key="3">
    <source>
        <dbReference type="Proteomes" id="UP000297777"/>
    </source>
</evidence>
<accession>A0A4Z1EZ62</accession>
<dbReference type="PANTHER" id="PTHR24148:SF64">
    <property type="entry name" value="HETEROKARYON INCOMPATIBILITY DOMAIN-CONTAINING PROTEIN"/>
    <property type="match status" value="1"/>
</dbReference>
<dbReference type="OrthoDB" id="5571888at2759"/>
<feature type="domain" description="Heterokaryon incompatibility" evidence="1">
    <location>
        <begin position="129"/>
        <end position="283"/>
    </location>
</feature>
<protein>
    <recommendedName>
        <fullName evidence="1">Heterokaryon incompatibility domain-containing protein</fullName>
    </recommendedName>
</protein>
<dbReference type="InterPro" id="IPR052895">
    <property type="entry name" value="HetReg/Transcr_Mod"/>
</dbReference>
<sequence length="420" mass="48614">MIEPFTHVCTWPDSENEEFLIQVLQEMRENDVIQIIPKAYYRAWRNFVLEAEITITGESKESQLEEMGGKKIDGSIPSPLTPTVEDFYVPLNQSRSEIRVLRLLPGHFSTKISCMLWHIQLECEYPSQFEALSYCWGNPKYKKMIQLAGRDVQVTLNLIDALHRLRSDDGVTQNLWVDALCINQKDLEERSWQVQMMERVYAAASRVIVWLGEPSLNFHAAEVGRLLKVFDEEKDTVIDDCTTESLDLECLSQEELKNTVPKYMGVRVFFENVWFSRIWVLQEVSNARRILVRCGDRAFSWSLVLKINENVRRTLSEPAPQYHKAIPPLFSGLFALTKPTQVLNDDMSSTIPTRFGFTPRAPTENILDLMVTGVILEATDPRDKLFALLDFIEPKYHHLDVLQPNYEKDVAIVYRDFTRS</sequence>
<keyword evidence="3" id="KW-1185">Reference proteome</keyword>
<dbReference type="AlphaFoldDB" id="A0A4Z1EZ62"/>